<comment type="similarity">
    <text evidence="3">In the N-terminal section; belongs to the glycosyltransferase 51 family.</text>
</comment>
<dbReference type="InterPro" id="IPR001460">
    <property type="entry name" value="PCN-bd_Tpept"/>
</dbReference>
<feature type="region of interest" description="Disordered" evidence="17">
    <location>
        <begin position="902"/>
        <end position="962"/>
    </location>
</feature>
<dbReference type="SUPFAM" id="SSF56601">
    <property type="entry name" value="beta-lactamase/transpeptidase-like"/>
    <property type="match status" value="1"/>
</dbReference>
<evidence type="ECO:0000256" key="6">
    <source>
        <dbReference type="ARBA" id="ARBA00022670"/>
    </source>
</evidence>
<evidence type="ECO:0000256" key="4">
    <source>
        <dbReference type="ARBA" id="ARBA00022475"/>
    </source>
</evidence>
<proteinExistence type="inferred from homology"/>
<keyword evidence="13" id="KW-0511">Multifunctional enzyme</keyword>
<dbReference type="GO" id="GO:0030288">
    <property type="term" value="C:outer membrane-bounded periplasmic space"/>
    <property type="evidence" value="ECO:0007669"/>
    <property type="project" value="TreeGrafter"/>
</dbReference>
<dbReference type="PANTHER" id="PTHR32282:SF11">
    <property type="entry name" value="PENICILLIN-BINDING PROTEIN 1B"/>
    <property type="match status" value="1"/>
</dbReference>
<dbReference type="InterPro" id="IPR001264">
    <property type="entry name" value="Glyco_trans_51"/>
</dbReference>
<feature type="domain" description="Glycosyl transferase family 51" evidence="20">
    <location>
        <begin position="83"/>
        <end position="271"/>
    </location>
</feature>
<comment type="catalytic activity">
    <reaction evidence="16">
        <text>[GlcNAc-(1-&gt;4)-Mur2Ac(oyl-L-Ala-gamma-D-Glu-L-Lys-D-Ala-D-Ala)](n)-di-trans,octa-cis-undecaprenyl diphosphate + beta-D-GlcNAc-(1-&gt;4)-Mur2Ac(oyl-L-Ala-gamma-D-Glu-L-Lys-D-Ala-D-Ala)-di-trans,octa-cis-undecaprenyl diphosphate = [GlcNAc-(1-&gt;4)-Mur2Ac(oyl-L-Ala-gamma-D-Glu-L-Lys-D-Ala-D-Ala)](n+1)-di-trans,octa-cis-undecaprenyl diphosphate + di-trans,octa-cis-undecaprenyl diphosphate + H(+)</text>
        <dbReference type="Rhea" id="RHEA:23708"/>
        <dbReference type="Rhea" id="RHEA-COMP:9602"/>
        <dbReference type="Rhea" id="RHEA-COMP:9603"/>
        <dbReference type="ChEBI" id="CHEBI:15378"/>
        <dbReference type="ChEBI" id="CHEBI:58405"/>
        <dbReference type="ChEBI" id="CHEBI:60033"/>
        <dbReference type="ChEBI" id="CHEBI:78435"/>
        <dbReference type="EC" id="2.4.99.28"/>
    </reaction>
</comment>
<dbReference type="Gene3D" id="3.40.710.10">
    <property type="entry name" value="DD-peptidase/beta-lactamase superfamily"/>
    <property type="match status" value="1"/>
</dbReference>
<keyword evidence="7" id="KW-0328">Glycosyltransferase</keyword>
<dbReference type="InterPro" id="IPR050396">
    <property type="entry name" value="Glycosyltr_51/Transpeptidase"/>
</dbReference>
<dbReference type="Pfam" id="PF00912">
    <property type="entry name" value="Transgly"/>
    <property type="match status" value="1"/>
</dbReference>
<dbReference type="RefSeq" id="WP_078498889.1">
    <property type="nucleotide sequence ID" value="NZ_MSZX01000004.1"/>
</dbReference>
<dbReference type="GO" id="GO:0009002">
    <property type="term" value="F:serine-type D-Ala-D-Ala carboxypeptidase activity"/>
    <property type="evidence" value="ECO:0007669"/>
    <property type="project" value="UniProtKB-EC"/>
</dbReference>
<keyword evidence="4" id="KW-1003">Cell membrane</keyword>
<feature type="domain" description="Penicillin-binding protein transpeptidase" evidence="19">
    <location>
        <begin position="391"/>
        <end position="651"/>
    </location>
</feature>
<keyword evidence="11" id="KW-0573">Peptidoglycan synthesis</keyword>
<evidence type="ECO:0000256" key="10">
    <source>
        <dbReference type="ARBA" id="ARBA00022960"/>
    </source>
</evidence>
<evidence type="ECO:0000256" key="8">
    <source>
        <dbReference type="ARBA" id="ARBA00022679"/>
    </source>
</evidence>
<dbReference type="STRING" id="1324314.BVG16_11840"/>
<dbReference type="Pfam" id="PF00905">
    <property type="entry name" value="Transpeptidase"/>
    <property type="match status" value="1"/>
</dbReference>
<dbReference type="Gene3D" id="2.60.40.10">
    <property type="entry name" value="Immunoglobulins"/>
    <property type="match status" value="2"/>
</dbReference>
<dbReference type="GO" id="GO:0008955">
    <property type="term" value="F:peptidoglycan glycosyltransferase activity"/>
    <property type="evidence" value="ECO:0007669"/>
    <property type="project" value="UniProtKB-EC"/>
</dbReference>
<evidence type="ECO:0000256" key="16">
    <source>
        <dbReference type="ARBA" id="ARBA00049902"/>
    </source>
</evidence>
<evidence type="ECO:0000256" key="7">
    <source>
        <dbReference type="ARBA" id="ARBA00022676"/>
    </source>
</evidence>
<evidence type="ECO:0000256" key="11">
    <source>
        <dbReference type="ARBA" id="ARBA00022984"/>
    </source>
</evidence>
<dbReference type="SUPFAM" id="SSF53955">
    <property type="entry name" value="Lysozyme-like"/>
    <property type="match status" value="1"/>
</dbReference>
<dbReference type="GO" id="GO:0009252">
    <property type="term" value="P:peptidoglycan biosynthetic process"/>
    <property type="evidence" value="ECO:0007669"/>
    <property type="project" value="UniProtKB-KW"/>
</dbReference>
<evidence type="ECO:0000256" key="12">
    <source>
        <dbReference type="ARBA" id="ARBA00023136"/>
    </source>
</evidence>
<keyword evidence="5 21" id="KW-0121">Carboxypeptidase</keyword>
<evidence type="ECO:0000259" key="19">
    <source>
        <dbReference type="Pfam" id="PF00905"/>
    </source>
</evidence>
<evidence type="ECO:0000256" key="13">
    <source>
        <dbReference type="ARBA" id="ARBA00023268"/>
    </source>
</evidence>
<accession>A0A1T2XFG2</accession>
<keyword evidence="12 18" id="KW-0472">Membrane</keyword>
<evidence type="ECO:0000313" key="21">
    <source>
        <dbReference type="EMBL" id="OPA78552.1"/>
    </source>
</evidence>
<dbReference type="InterPro" id="IPR036950">
    <property type="entry name" value="PBP_transglycosylase"/>
</dbReference>
<dbReference type="PANTHER" id="PTHR32282">
    <property type="entry name" value="BINDING PROTEIN TRANSPEPTIDASE, PUTATIVE-RELATED"/>
    <property type="match status" value="1"/>
</dbReference>
<dbReference type="InterPro" id="IPR013783">
    <property type="entry name" value="Ig-like_fold"/>
</dbReference>
<sequence>MDEENLQTPSDKPKRRKKSTGRIIWGITKWIMIVGFTLGLFGGGIAMGYVSSIVKDDPVRSAALIDEKIHENSETGFVYFNDGTLVGQLRTDEDRRLIALKDIPQQVIDAVIAIEDNNFYNHIGIDLNGVFRAVKQKVLNENIQTGGSTLTQQLARRVFLNLDRTTNRKIKEIFLSIRLERYLTKDEILTAYLNKVPFGNGNTGYNLFGVKAAAKGIFNLDLNKINLAQAAYIAGLPQLPSAYSAFNGKGSFNEKGFNRAIERQKLVLRRMYEEAKITKQQYDEALSFNIKSSLAEPKKKAYDTYPYLMMEAERSATEALVLQQNPSLTVADLRKKENAELMNDAREQMLRSGYKIYLTIDKKIYDAMRSIASDPKNFSPDSKTKGIEQTAAVMLDHKTGAILGMIEGRDFYVEQMNYATQMLRQPGSAMKTIGAYLPAIDSGKIQPASILDDAPIVLKDGTKGFHIPKNANNRYQGLVTARTALNQSLNLPALKIFLEKVGIEKAWEFVKTLGITSIQPEDYYAQTGVIGGLKYGVSVEELTNAYGAIPNNGVFNDAYIVQKIVDTKGTIVYQHTNNPQQVFSEQTAYLMQDMLRTVIAGPSGTAGRLRGEFNKYGKIPIAGKTGSTQNYADVWFMGFTPDVTLGVWAGYEQQINTLTGDGKARARKLWATIMNKVTDIEPELFQTSSFKKPDGIVSMTVSGFSGKLPTDLTRQANRLVTDIFNKKFIPTQQDDGIVNMKVISYNGVNYIAQDSTPADMVQTKVVVKREKPIQDLVDEITKALSKMSASSRKSIQSYLPSDANLDAPSQVDPRVDDGNAPSAPQNLQTQIVNGKLVITFTPSGQADVVGYRLYRSMNGGSYQIASDPVLTGQTSRFSNFISGNNGYSFYITAVDVGGHESAPSMVVTPNGGSSEIPGTPNTPDPNVPNPGSSGETNPGSSENTGSNTASNAPEKPTKLNAKSSNLGLELTWQSKQPAKEYKIYLSDKKDGKYSYLATSSIAHFEYIGTGLTGWYQVTAVNDVGESAPSSPVYFKE</sequence>
<feature type="region of interest" description="Disordered" evidence="17">
    <location>
        <begin position="800"/>
        <end position="825"/>
    </location>
</feature>
<dbReference type="Gene3D" id="1.10.3810.10">
    <property type="entry name" value="Biosynthetic peptidoglycan transglycosylase-like"/>
    <property type="match status" value="1"/>
</dbReference>
<dbReference type="InterPro" id="IPR003961">
    <property type="entry name" value="FN3_dom"/>
</dbReference>
<dbReference type="GO" id="GO:0005886">
    <property type="term" value="C:plasma membrane"/>
    <property type="evidence" value="ECO:0007669"/>
    <property type="project" value="UniProtKB-SubCell"/>
</dbReference>
<feature type="compositionally biased region" description="Polar residues" evidence="17">
    <location>
        <begin position="932"/>
        <end position="951"/>
    </location>
</feature>
<evidence type="ECO:0000256" key="17">
    <source>
        <dbReference type="SAM" id="MobiDB-lite"/>
    </source>
</evidence>
<organism evidence="21 22">
    <name type="scientific">Paenibacillus selenitireducens</name>
    <dbReference type="NCBI Taxonomy" id="1324314"/>
    <lineage>
        <taxon>Bacteria</taxon>
        <taxon>Bacillati</taxon>
        <taxon>Bacillota</taxon>
        <taxon>Bacilli</taxon>
        <taxon>Bacillales</taxon>
        <taxon>Paenibacillaceae</taxon>
        <taxon>Paenibacillus</taxon>
    </lineage>
</organism>
<comment type="subcellular location">
    <subcellularLocation>
        <location evidence="1">Cell membrane</location>
    </subcellularLocation>
</comment>
<keyword evidence="18" id="KW-1133">Transmembrane helix</keyword>
<keyword evidence="6" id="KW-0645">Protease</keyword>
<comment type="catalytic activity">
    <reaction evidence="15">
        <text>Preferential cleavage: (Ac)2-L-Lys-D-Ala-|-D-Ala. Also transpeptidation of peptidyl-alanyl moieties that are N-acyl substituents of D-alanine.</text>
        <dbReference type="EC" id="3.4.16.4"/>
    </reaction>
</comment>
<comment type="caution">
    <text evidence="21">The sequence shown here is derived from an EMBL/GenBank/DDBJ whole genome shotgun (WGS) entry which is preliminary data.</text>
</comment>
<evidence type="ECO:0000256" key="15">
    <source>
        <dbReference type="ARBA" id="ARBA00034000"/>
    </source>
</evidence>
<dbReference type="OrthoDB" id="9766909at2"/>
<evidence type="ECO:0000256" key="9">
    <source>
        <dbReference type="ARBA" id="ARBA00022801"/>
    </source>
</evidence>
<keyword evidence="8" id="KW-0808">Transferase</keyword>
<dbReference type="SUPFAM" id="SSF49265">
    <property type="entry name" value="Fibronectin type III"/>
    <property type="match status" value="2"/>
</dbReference>
<dbReference type="AlphaFoldDB" id="A0A1T2XFG2"/>
<dbReference type="EMBL" id="MSZX01000004">
    <property type="protein sequence ID" value="OPA78552.1"/>
    <property type="molecule type" value="Genomic_DNA"/>
</dbReference>
<evidence type="ECO:0000256" key="5">
    <source>
        <dbReference type="ARBA" id="ARBA00022645"/>
    </source>
</evidence>
<dbReference type="GO" id="GO:0006508">
    <property type="term" value="P:proteolysis"/>
    <property type="evidence" value="ECO:0007669"/>
    <property type="project" value="UniProtKB-KW"/>
</dbReference>
<dbReference type="CDD" id="cd00063">
    <property type="entry name" value="FN3"/>
    <property type="match status" value="1"/>
</dbReference>
<evidence type="ECO:0000256" key="1">
    <source>
        <dbReference type="ARBA" id="ARBA00004236"/>
    </source>
</evidence>
<dbReference type="Proteomes" id="UP000190188">
    <property type="component" value="Unassembled WGS sequence"/>
</dbReference>
<keyword evidence="14" id="KW-0961">Cell wall biogenesis/degradation</keyword>
<keyword evidence="18" id="KW-0812">Transmembrane</keyword>
<evidence type="ECO:0000259" key="20">
    <source>
        <dbReference type="Pfam" id="PF00912"/>
    </source>
</evidence>
<keyword evidence="22" id="KW-1185">Reference proteome</keyword>
<reference evidence="21 22" key="1">
    <citation type="submission" date="2017-01" db="EMBL/GenBank/DDBJ databases">
        <title>Genome analysis of Paenibacillus selenitrireducens ES3-24.</title>
        <authorList>
            <person name="Xu D."/>
            <person name="Yao R."/>
            <person name="Zheng S."/>
        </authorList>
    </citation>
    <scope>NUCLEOTIDE SEQUENCE [LARGE SCALE GENOMIC DNA]</scope>
    <source>
        <strain evidence="21 22">ES3-24</strain>
    </source>
</reference>
<evidence type="ECO:0000313" key="22">
    <source>
        <dbReference type="Proteomes" id="UP000190188"/>
    </source>
</evidence>
<keyword evidence="9" id="KW-0378">Hydrolase</keyword>
<name>A0A1T2XFG2_9BACL</name>
<evidence type="ECO:0000256" key="14">
    <source>
        <dbReference type="ARBA" id="ARBA00023316"/>
    </source>
</evidence>
<feature type="transmembrane region" description="Helical" evidence="18">
    <location>
        <begin position="23"/>
        <end position="50"/>
    </location>
</feature>
<comment type="similarity">
    <text evidence="2">In the C-terminal section; belongs to the transpeptidase family.</text>
</comment>
<dbReference type="InterPro" id="IPR036116">
    <property type="entry name" value="FN3_sf"/>
</dbReference>
<evidence type="ECO:0000256" key="18">
    <source>
        <dbReference type="SAM" id="Phobius"/>
    </source>
</evidence>
<gene>
    <name evidence="21" type="ORF">BVG16_11840</name>
</gene>
<dbReference type="GO" id="GO:0071555">
    <property type="term" value="P:cell wall organization"/>
    <property type="evidence" value="ECO:0007669"/>
    <property type="project" value="UniProtKB-KW"/>
</dbReference>
<evidence type="ECO:0000256" key="3">
    <source>
        <dbReference type="ARBA" id="ARBA00007739"/>
    </source>
</evidence>
<keyword evidence="10" id="KW-0133">Cell shape</keyword>
<dbReference type="GO" id="GO:0008360">
    <property type="term" value="P:regulation of cell shape"/>
    <property type="evidence" value="ECO:0007669"/>
    <property type="project" value="UniProtKB-KW"/>
</dbReference>
<dbReference type="InterPro" id="IPR023346">
    <property type="entry name" value="Lysozyme-like_dom_sf"/>
</dbReference>
<dbReference type="InterPro" id="IPR012338">
    <property type="entry name" value="Beta-lactam/transpept-like"/>
</dbReference>
<dbReference type="GO" id="GO:0008658">
    <property type="term" value="F:penicillin binding"/>
    <property type="evidence" value="ECO:0007669"/>
    <property type="project" value="InterPro"/>
</dbReference>
<dbReference type="FunFam" id="1.10.3810.10:FF:000001">
    <property type="entry name" value="Penicillin-binding protein 1A"/>
    <property type="match status" value="1"/>
</dbReference>
<protein>
    <submittedName>
        <fullName evidence="21">Carboxypeptidase</fullName>
    </submittedName>
</protein>
<evidence type="ECO:0000256" key="2">
    <source>
        <dbReference type="ARBA" id="ARBA00007090"/>
    </source>
</evidence>